<feature type="non-terminal residue" evidence="1">
    <location>
        <position position="1"/>
    </location>
</feature>
<comment type="caution">
    <text evidence="1">The sequence shown here is derived from an EMBL/GenBank/DDBJ whole genome shotgun (WGS) entry which is preliminary data.</text>
</comment>
<accession>A0A9N9G8P7</accession>
<sequence length="113" mass="13165">KANQLGFEENEVTVLDEATKLNKATELDEVAELDEDIQINNTYKSLEDKENKYYTNKNDYINHLVESQEINIVSNNLKNMRLSEDNEEDSDLELRIGIVIHLTTYNHLFILYG</sequence>
<dbReference type="AlphaFoldDB" id="A0A9N9G8P7"/>
<organism evidence="1 2">
    <name type="scientific">Racocetra fulgida</name>
    <dbReference type="NCBI Taxonomy" id="60492"/>
    <lineage>
        <taxon>Eukaryota</taxon>
        <taxon>Fungi</taxon>
        <taxon>Fungi incertae sedis</taxon>
        <taxon>Mucoromycota</taxon>
        <taxon>Glomeromycotina</taxon>
        <taxon>Glomeromycetes</taxon>
        <taxon>Diversisporales</taxon>
        <taxon>Gigasporaceae</taxon>
        <taxon>Racocetra</taxon>
    </lineage>
</organism>
<dbReference type="OrthoDB" id="2438538at2759"/>
<keyword evidence="2" id="KW-1185">Reference proteome</keyword>
<proteinExistence type="predicted"/>
<dbReference type="Proteomes" id="UP000789396">
    <property type="component" value="Unassembled WGS sequence"/>
</dbReference>
<protein>
    <submittedName>
        <fullName evidence="1">17687_t:CDS:1</fullName>
    </submittedName>
</protein>
<reference evidence="1" key="1">
    <citation type="submission" date="2021-06" db="EMBL/GenBank/DDBJ databases">
        <authorList>
            <person name="Kallberg Y."/>
            <person name="Tangrot J."/>
            <person name="Rosling A."/>
        </authorList>
    </citation>
    <scope>NUCLEOTIDE SEQUENCE</scope>
    <source>
        <strain evidence="1">IN212</strain>
    </source>
</reference>
<evidence type="ECO:0000313" key="1">
    <source>
        <dbReference type="EMBL" id="CAG8585126.1"/>
    </source>
</evidence>
<name>A0A9N9G8P7_9GLOM</name>
<dbReference type="EMBL" id="CAJVPZ010007350">
    <property type="protein sequence ID" value="CAG8585126.1"/>
    <property type="molecule type" value="Genomic_DNA"/>
</dbReference>
<evidence type="ECO:0000313" key="2">
    <source>
        <dbReference type="Proteomes" id="UP000789396"/>
    </source>
</evidence>
<gene>
    <name evidence="1" type="ORF">RFULGI_LOCUS6007</name>
</gene>